<organism evidence="1 2">
    <name type="scientific">Aeromonas schubertii</name>
    <dbReference type="NCBI Taxonomy" id="652"/>
    <lineage>
        <taxon>Bacteria</taxon>
        <taxon>Pseudomonadati</taxon>
        <taxon>Pseudomonadota</taxon>
        <taxon>Gammaproteobacteria</taxon>
        <taxon>Aeromonadales</taxon>
        <taxon>Aeromonadaceae</taxon>
        <taxon>Aeromonas</taxon>
    </lineage>
</organism>
<dbReference type="Proteomes" id="UP000058114">
    <property type="component" value="Chromosome"/>
</dbReference>
<evidence type="ECO:0000313" key="2">
    <source>
        <dbReference type="Proteomes" id="UP000058114"/>
    </source>
</evidence>
<dbReference type="Gene3D" id="1.25.40.10">
    <property type="entry name" value="Tetratricopeptide repeat domain"/>
    <property type="match status" value="2"/>
</dbReference>
<gene>
    <name evidence="1" type="ORF">WL1483_2530</name>
</gene>
<sequence>MSNMENKMAEFIPFPFPFPAYDYSGDKLAQHWERLHRGDAEPWPDNETVQQAWAAYHAGDFGRAVELGLAAGDEGINVVNKALVIHASYLLDDKYAKREAFEQAAAQAERLQKIDPDNANAWYFHALALGRYSQVVSVSKALSQGLGDKVRASLEKALALAPDHAEAHIAFGAWHAEILDKLGAMIGGLTYGAKKDEVERHFKAALEWMPDSAIARMEYANAIAMLHGKSRLKEAEALYAEAAECDPLDAMERLDVEAAREEVAEE</sequence>
<dbReference type="EMBL" id="CP013067">
    <property type="protein sequence ID" value="ALP41949.1"/>
    <property type="molecule type" value="Genomic_DNA"/>
</dbReference>
<reference evidence="2" key="1">
    <citation type="submission" date="2015-10" db="EMBL/GenBank/DDBJ databases">
        <title>Complete Genome Sequence of Aeromonas schubertii strain WL1483.</title>
        <authorList>
            <person name="Liu L."/>
        </authorList>
    </citation>
    <scope>NUCLEOTIDE SEQUENCE [LARGE SCALE GENOMIC DNA]</scope>
    <source>
        <strain evidence="2">WL1483</strain>
    </source>
</reference>
<protein>
    <recommendedName>
        <fullName evidence="3">Tetratricopeptide repeat protein</fullName>
    </recommendedName>
</protein>
<proteinExistence type="predicted"/>
<dbReference type="AlphaFoldDB" id="A0A0S2SJS4"/>
<accession>A0A0S2SJS4</accession>
<evidence type="ECO:0008006" key="3">
    <source>
        <dbReference type="Google" id="ProtNLM"/>
    </source>
</evidence>
<reference evidence="1 2" key="2">
    <citation type="journal article" date="2016" name="Genome Announc.">
        <title>Complete Genome Sequence of the Highly Virulent Aeromonas schubertii Strain WL1483, Isolated from Diseased Snakehead Fish (Channa argus) in China.</title>
        <authorList>
            <person name="Liu L."/>
            <person name="Li N."/>
            <person name="Zhang D."/>
            <person name="Fu X."/>
            <person name="Shi C."/>
            <person name="Lin Q."/>
            <person name="Hao G."/>
        </authorList>
    </citation>
    <scope>NUCLEOTIDE SEQUENCE [LARGE SCALE GENOMIC DNA]</scope>
    <source>
        <strain evidence="1 2">WL1483</strain>
    </source>
</reference>
<dbReference type="PATRIC" id="fig|652.5.peg.2222"/>
<evidence type="ECO:0000313" key="1">
    <source>
        <dbReference type="EMBL" id="ALP41949.1"/>
    </source>
</evidence>
<name>A0A0S2SJS4_9GAMM</name>
<dbReference type="KEGG" id="asr:WL1483_2530"/>
<dbReference type="InterPro" id="IPR011990">
    <property type="entry name" value="TPR-like_helical_dom_sf"/>
</dbReference>
<dbReference type="SUPFAM" id="SSF48452">
    <property type="entry name" value="TPR-like"/>
    <property type="match status" value="1"/>
</dbReference>